<name>A0A081A3K9_PHYNI</name>
<accession>A0A081A3K9</accession>
<comment type="caution">
    <text evidence="1">The sequence shown here is derived from an EMBL/GenBank/DDBJ whole genome shotgun (WGS) entry which is preliminary data.</text>
</comment>
<evidence type="ECO:0000313" key="2">
    <source>
        <dbReference type="Proteomes" id="UP000028582"/>
    </source>
</evidence>
<dbReference type="AlphaFoldDB" id="A0A081A3K9"/>
<reference evidence="1 2" key="1">
    <citation type="submission" date="2013-11" db="EMBL/GenBank/DDBJ databases">
        <title>The Genome Sequence of Phytophthora parasitica P1976.</title>
        <authorList>
            <consortium name="The Broad Institute Genomics Platform"/>
            <person name="Russ C."/>
            <person name="Tyler B."/>
            <person name="Panabieres F."/>
            <person name="Shan W."/>
            <person name="Tripathy S."/>
            <person name="Grunwald N."/>
            <person name="Machado M."/>
            <person name="Johnson C.S."/>
            <person name="Walker B."/>
            <person name="Young S."/>
            <person name="Zeng Q."/>
            <person name="Gargeya S."/>
            <person name="Fitzgerald M."/>
            <person name="Haas B."/>
            <person name="Abouelleil A."/>
            <person name="Allen A.W."/>
            <person name="Alvarado L."/>
            <person name="Arachchi H.M."/>
            <person name="Berlin A.M."/>
            <person name="Chapman S.B."/>
            <person name="Gainer-Dewar J."/>
            <person name="Goldberg J."/>
            <person name="Griggs A."/>
            <person name="Gujja S."/>
            <person name="Hansen M."/>
            <person name="Howarth C."/>
            <person name="Imamovic A."/>
            <person name="Ireland A."/>
            <person name="Larimer J."/>
            <person name="McCowan C."/>
            <person name="Murphy C."/>
            <person name="Pearson M."/>
            <person name="Poon T.W."/>
            <person name="Priest M."/>
            <person name="Roberts A."/>
            <person name="Saif S."/>
            <person name="Shea T."/>
            <person name="Sisk P."/>
            <person name="Sykes S."/>
            <person name="Wortman J."/>
            <person name="Nusbaum C."/>
            <person name="Birren B."/>
        </authorList>
    </citation>
    <scope>NUCLEOTIDE SEQUENCE [LARGE SCALE GENOMIC DNA]</scope>
    <source>
        <strain evidence="1 2">P1976</strain>
    </source>
</reference>
<organism evidence="1 2">
    <name type="scientific">Phytophthora nicotianae P1976</name>
    <dbReference type="NCBI Taxonomy" id="1317066"/>
    <lineage>
        <taxon>Eukaryota</taxon>
        <taxon>Sar</taxon>
        <taxon>Stramenopiles</taxon>
        <taxon>Oomycota</taxon>
        <taxon>Peronosporomycetes</taxon>
        <taxon>Peronosporales</taxon>
        <taxon>Peronosporaceae</taxon>
        <taxon>Phytophthora</taxon>
    </lineage>
</organism>
<evidence type="ECO:0000313" key="1">
    <source>
        <dbReference type="EMBL" id="ETO73470.1"/>
    </source>
</evidence>
<dbReference type="Proteomes" id="UP000028582">
    <property type="component" value="Unassembled WGS sequence"/>
</dbReference>
<sequence>MAEVIKMLSLLKQEPDENKEDIIFYEAQKVRIRSQLLTFEETPDNSAS</sequence>
<gene>
    <name evidence="1" type="ORF">F444_10584</name>
</gene>
<dbReference type="EMBL" id="ANJA01001895">
    <property type="protein sequence ID" value="ETO73470.1"/>
    <property type="molecule type" value="Genomic_DNA"/>
</dbReference>
<proteinExistence type="predicted"/>
<protein>
    <submittedName>
        <fullName evidence="1">Uncharacterized protein</fullName>
    </submittedName>
</protein>